<feature type="transmembrane region" description="Helical" evidence="1">
    <location>
        <begin position="37"/>
        <end position="55"/>
    </location>
</feature>
<dbReference type="AlphaFoldDB" id="A0A370FNJ1"/>
<feature type="transmembrane region" description="Helical" evidence="1">
    <location>
        <begin position="67"/>
        <end position="87"/>
    </location>
</feature>
<keyword evidence="3" id="KW-1185">Reference proteome</keyword>
<sequence length="168" mass="18033">MTTFVHVDQPVSHPGVRRAEETAAYIRDAGRSFKARGGALMMVVAALLAAALVVAERFVAEITDGSLLAAWMVLWALVFGGLSLYAAGAAQNLAIGLVERWNSLQRAQAAARADERFLAAAHRDTRIMNDLQAAITRAESVSAVDSAVPAQTKMRVHQASASHLARYY</sequence>
<dbReference type="OrthoDB" id="8907851at2"/>
<gene>
    <name evidence="2" type="ORF">DFR41_101856</name>
</gene>
<protein>
    <submittedName>
        <fullName evidence="2">Uncharacterized protein</fullName>
    </submittedName>
</protein>
<evidence type="ECO:0000256" key="1">
    <source>
        <dbReference type="SAM" id="Phobius"/>
    </source>
</evidence>
<keyword evidence="1" id="KW-0812">Transmembrane</keyword>
<keyword evidence="1" id="KW-1133">Transmembrane helix</keyword>
<comment type="caution">
    <text evidence="2">The sequence shown here is derived from an EMBL/GenBank/DDBJ whole genome shotgun (WGS) entry which is preliminary data.</text>
</comment>
<name>A0A370FNJ1_9BURK</name>
<evidence type="ECO:0000313" key="2">
    <source>
        <dbReference type="EMBL" id="RDI29100.1"/>
    </source>
</evidence>
<dbReference type="EMBL" id="QQAV01000001">
    <property type="protein sequence ID" value="RDI29100.1"/>
    <property type="molecule type" value="Genomic_DNA"/>
</dbReference>
<accession>A0A370FNJ1</accession>
<organism evidence="2 3">
    <name type="scientific">Pseudacidovorax intermedius</name>
    <dbReference type="NCBI Taxonomy" id="433924"/>
    <lineage>
        <taxon>Bacteria</taxon>
        <taxon>Pseudomonadati</taxon>
        <taxon>Pseudomonadota</taxon>
        <taxon>Betaproteobacteria</taxon>
        <taxon>Burkholderiales</taxon>
        <taxon>Comamonadaceae</taxon>
        <taxon>Pseudacidovorax</taxon>
    </lineage>
</organism>
<dbReference type="Proteomes" id="UP000255265">
    <property type="component" value="Unassembled WGS sequence"/>
</dbReference>
<evidence type="ECO:0000313" key="3">
    <source>
        <dbReference type="Proteomes" id="UP000255265"/>
    </source>
</evidence>
<keyword evidence="1" id="KW-0472">Membrane</keyword>
<proteinExistence type="predicted"/>
<dbReference type="RefSeq" id="WP_114801805.1">
    <property type="nucleotide sequence ID" value="NZ_QQAV01000001.1"/>
</dbReference>
<reference evidence="2 3" key="1">
    <citation type="submission" date="2018-07" db="EMBL/GenBank/DDBJ databases">
        <title>Genomic Encyclopedia of Type Strains, Phase IV (KMG-IV): sequencing the most valuable type-strain genomes for metagenomic binning, comparative biology and taxonomic classification.</title>
        <authorList>
            <person name="Goeker M."/>
        </authorList>
    </citation>
    <scope>NUCLEOTIDE SEQUENCE [LARGE SCALE GENOMIC DNA]</scope>
    <source>
        <strain evidence="2 3">DSM 21352</strain>
    </source>
</reference>